<proteinExistence type="predicted"/>
<reference evidence="1" key="2">
    <citation type="submission" date="2015-06" db="UniProtKB">
        <authorList>
            <consortium name="EnsemblMetazoa"/>
        </authorList>
    </citation>
    <scope>IDENTIFICATION</scope>
</reference>
<protein>
    <submittedName>
        <fullName evidence="1">Uncharacterized protein</fullName>
    </submittedName>
</protein>
<dbReference type="EMBL" id="CAQQ02077259">
    <property type="status" value="NOT_ANNOTATED_CDS"/>
    <property type="molecule type" value="Genomic_DNA"/>
</dbReference>
<name>T1GD76_MEGSC</name>
<dbReference type="EMBL" id="CAQQ02077258">
    <property type="status" value="NOT_ANNOTATED_CDS"/>
    <property type="molecule type" value="Genomic_DNA"/>
</dbReference>
<reference evidence="2" key="1">
    <citation type="submission" date="2013-02" db="EMBL/GenBank/DDBJ databases">
        <authorList>
            <person name="Hughes D."/>
        </authorList>
    </citation>
    <scope>NUCLEOTIDE SEQUENCE</scope>
    <source>
        <strain>Durham</strain>
        <strain evidence="2">NC isolate 2 -- Noor lab</strain>
    </source>
</reference>
<dbReference type="Proteomes" id="UP000015102">
    <property type="component" value="Unassembled WGS sequence"/>
</dbReference>
<dbReference type="EMBL" id="CAQQ02077257">
    <property type="status" value="NOT_ANNOTATED_CDS"/>
    <property type="molecule type" value="Genomic_DNA"/>
</dbReference>
<keyword evidence="2" id="KW-1185">Reference proteome</keyword>
<dbReference type="EMBL" id="CAQQ02077256">
    <property type="status" value="NOT_ANNOTATED_CDS"/>
    <property type="molecule type" value="Genomic_DNA"/>
</dbReference>
<dbReference type="HOGENOM" id="CLU_2725083_0_0_1"/>
<accession>T1GD76</accession>
<organism evidence="1 2">
    <name type="scientific">Megaselia scalaris</name>
    <name type="common">Humpbacked fly</name>
    <name type="synonym">Phora scalaris</name>
    <dbReference type="NCBI Taxonomy" id="36166"/>
    <lineage>
        <taxon>Eukaryota</taxon>
        <taxon>Metazoa</taxon>
        <taxon>Ecdysozoa</taxon>
        <taxon>Arthropoda</taxon>
        <taxon>Hexapoda</taxon>
        <taxon>Insecta</taxon>
        <taxon>Pterygota</taxon>
        <taxon>Neoptera</taxon>
        <taxon>Endopterygota</taxon>
        <taxon>Diptera</taxon>
        <taxon>Brachycera</taxon>
        <taxon>Muscomorpha</taxon>
        <taxon>Platypezoidea</taxon>
        <taxon>Phoridae</taxon>
        <taxon>Megaseliini</taxon>
        <taxon>Megaselia</taxon>
    </lineage>
</organism>
<evidence type="ECO:0000313" key="1">
    <source>
        <dbReference type="EnsemblMetazoa" id="MESCA001257-PA"/>
    </source>
</evidence>
<sequence>MYNIEIVGFLRFITVVGIEFFFLEHARHGSGLHGLNDIEYDWKQHVLERELRGITGRILNYNFGGLWLEDFN</sequence>
<dbReference type="AlphaFoldDB" id="T1GD76"/>
<dbReference type="EnsemblMetazoa" id="MESCA001257-RA">
    <property type="protein sequence ID" value="MESCA001257-PA"/>
    <property type="gene ID" value="MESCA001257"/>
</dbReference>
<evidence type="ECO:0000313" key="2">
    <source>
        <dbReference type="Proteomes" id="UP000015102"/>
    </source>
</evidence>